<dbReference type="CDD" id="cd06462">
    <property type="entry name" value="Peptidase_S24_S26"/>
    <property type="match status" value="1"/>
</dbReference>
<dbReference type="SUPFAM" id="SSF51306">
    <property type="entry name" value="LexA/Signal peptidase"/>
    <property type="match status" value="1"/>
</dbReference>
<dbReference type="InterPro" id="IPR036286">
    <property type="entry name" value="LexA/Signal_pep-like_sf"/>
</dbReference>
<dbReference type="InterPro" id="IPR001733">
    <property type="entry name" value="Peptidase_S26B"/>
</dbReference>
<evidence type="ECO:0000256" key="2">
    <source>
        <dbReference type="ARBA" id="ARBA00022692"/>
    </source>
</evidence>
<dbReference type="AlphaFoldDB" id="X1GNF5"/>
<dbReference type="PANTHER" id="PTHR10806">
    <property type="entry name" value="SIGNAL PEPTIDASE COMPLEX CATALYTIC SUBUNIT SEC11"/>
    <property type="match status" value="1"/>
</dbReference>
<dbReference type="Gene3D" id="2.10.109.10">
    <property type="entry name" value="Umud Fragment, subunit A"/>
    <property type="match status" value="1"/>
</dbReference>
<dbReference type="NCBIfam" id="TIGR02228">
    <property type="entry name" value="sigpep_I_arch"/>
    <property type="match status" value="1"/>
</dbReference>
<comment type="caution">
    <text evidence="6">The sequence shown here is derived from an EMBL/GenBank/DDBJ whole genome shotgun (WGS) entry which is preliminary data.</text>
</comment>
<reference evidence="6" key="1">
    <citation type="journal article" date="2014" name="Front. Microbiol.">
        <title>High frequency of phylogenetically diverse reductive dehalogenase-homologous genes in deep subseafloor sedimentary metagenomes.</title>
        <authorList>
            <person name="Kawai M."/>
            <person name="Futagami T."/>
            <person name="Toyoda A."/>
            <person name="Takaki Y."/>
            <person name="Nishi S."/>
            <person name="Hori S."/>
            <person name="Arai W."/>
            <person name="Tsubouchi T."/>
            <person name="Morono Y."/>
            <person name="Uchiyama I."/>
            <person name="Ito T."/>
            <person name="Fujiyama A."/>
            <person name="Inagaki F."/>
            <person name="Takami H."/>
        </authorList>
    </citation>
    <scope>NUCLEOTIDE SEQUENCE</scope>
    <source>
        <strain evidence="6">Expedition CK06-06</strain>
    </source>
</reference>
<keyword evidence="2 5" id="KW-0812">Transmembrane</keyword>
<dbReference type="GO" id="GO:0008233">
    <property type="term" value="F:peptidase activity"/>
    <property type="evidence" value="ECO:0007669"/>
    <property type="project" value="InterPro"/>
</dbReference>
<evidence type="ECO:0000256" key="4">
    <source>
        <dbReference type="ARBA" id="ARBA00023136"/>
    </source>
</evidence>
<dbReference type="GO" id="GO:0006465">
    <property type="term" value="P:signal peptide processing"/>
    <property type="evidence" value="ECO:0007669"/>
    <property type="project" value="InterPro"/>
</dbReference>
<feature type="transmembrane region" description="Helical" evidence="5">
    <location>
        <begin position="119"/>
        <end position="137"/>
    </location>
</feature>
<proteinExistence type="predicted"/>
<evidence type="ECO:0000256" key="5">
    <source>
        <dbReference type="SAM" id="Phobius"/>
    </source>
</evidence>
<gene>
    <name evidence="6" type="ORF">S03H2_11620</name>
</gene>
<protein>
    <submittedName>
        <fullName evidence="6">Uncharacterized protein</fullName>
    </submittedName>
</protein>
<keyword evidence="4 5" id="KW-0472">Membrane</keyword>
<dbReference type="EMBL" id="BARU01005921">
    <property type="protein sequence ID" value="GAH43149.1"/>
    <property type="molecule type" value="Genomic_DNA"/>
</dbReference>
<keyword evidence="3 5" id="KW-1133">Transmembrane helix</keyword>
<evidence type="ECO:0000256" key="3">
    <source>
        <dbReference type="ARBA" id="ARBA00022989"/>
    </source>
</evidence>
<accession>X1GNF5</accession>
<evidence type="ECO:0000313" key="6">
    <source>
        <dbReference type="EMBL" id="GAH43149.1"/>
    </source>
</evidence>
<dbReference type="GO" id="GO:0016020">
    <property type="term" value="C:membrane"/>
    <property type="evidence" value="ECO:0007669"/>
    <property type="project" value="UniProtKB-SubCell"/>
</dbReference>
<sequence>MLYTILFGGLIIILGALLFLGPARTVVTDSMAPALRAGDLVLLQPIKDIITPGMVVAYDLQDKLIAHRVVEVMGDMLVTKGDNNQEVDPWRMPFSSVVGVPDVRIPYAGYLLEFVKSPAGLLLLIILPICLIIVIEARRIAANLRGSQAI</sequence>
<evidence type="ECO:0000256" key="1">
    <source>
        <dbReference type="ARBA" id="ARBA00004370"/>
    </source>
</evidence>
<comment type="subcellular location">
    <subcellularLocation>
        <location evidence="1">Membrane</location>
    </subcellularLocation>
</comment>
<name>X1GNF5_9ZZZZ</name>
<organism evidence="6">
    <name type="scientific">marine sediment metagenome</name>
    <dbReference type="NCBI Taxonomy" id="412755"/>
    <lineage>
        <taxon>unclassified sequences</taxon>
        <taxon>metagenomes</taxon>
        <taxon>ecological metagenomes</taxon>
    </lineage>
</organism>
<dbReference type="PANTHER" id="PTHR10806:SF6">
    <property type="entry name" value="SIGNAL PEPTIDASE COMPLEX CATALYTIC SUBUNIT SEC11"/>
    <property type="match status" value="1"/>
</dbReference>
<dbReference type="PRINTS" id="PR00728">
    <property type="entry name" value="SIGNALPTASE"/>
</dbReference>